<proteinExistence type="predicted"/>
<gene>
    <name evidence="1" type="ORF">GCM10007173_20090</name>
</gene>
<dbReference type="EMBL" id="BMKX01000004">
    <property type="protein sequence ID" value="GGJ61304.1"/>
    <property type="molecule type" value="Genomic_DNA"/>
</dbReference>
<accession>A0ABQ2DKP1</accession>
<comment type="caution">
    <text evidence="1">The sequence shown here is derived from an EMBL/GenBank/DDBJ whole genome shotgun (WGS) entry which is preliminary data.</text>
</comment>
<evidence type="ECO:0000313" key="2">
    <source>
        <dbReference type="Proteomes" id="UP000606115"/>
    </source>
</evidence>
<name>A0ABQ2DKP1_9MICC</name>
<organism evidence="1 2">
    <name type="scientific">Glutamicibacter ardleyensis</name>
    <dbReference type="NCBI Taxonomy" id="225894"/>
    <lineage>
        <taxon>Bacteria</taxon>
        <taxon>Bacillati</taxon>
        <taxon>Actinomycetota</taxon>
        <taxon>Actinomycetes</taxon>
        <taxon>Micrococcales</taxon>
        <taxon>Micrococcaceae</taxon>
        <taxon>Glutamicibacter</taxon>
    </lineage>
</organism>
<evidence type="ECO:0000313" key="1">
    <source>
        <dbReference type="EMBL" id="GGJ61304.1"/>
    </source>
</evidence>
<dbReference type="Proteomes" id="UP000606115">
    <property type="component" value="Unassembled WGS sequence"/>
</dbReference>
<protein>
    <submittedName>
        <fullName evidence="1">Uncharacterized protein</fullName>
    </submittedName>
</protein>
<keyword evidence="2" id="KW-1185">Reference proteome</keyword>
<sequence length="65" mass="7715">MDPKRGSRGKRFTACFGEQSDTVSARTEIRDQMRGMRFHPAGKRCADWMVQMRKNRNAKWVRRVQ</sequence>
<reference evidence="2" key="1">
    <citation type="journal article" date="2019" name="Int. J. Syst. Evol. Microbiol.">
        <title>The Global Catalogue of Microorganisms (GCM) 10K type strain sequencing project: providing services to taxonomists for standard genome sequencing and annotation.</title>
        <authorList>
            <consortium name="The Broad Institute Genomics Platform"/>
            <consortium name="The Broad Institute Genome Sequencing Center for Infectious Disease"/>
            <person name="Wu L."/>
            <person name="Ma J."/>
        </authorList>
    </citation>
    <scope>NUCLEOTIDE SEQUENCE [LARGE SCALE GENOMIC DNA]</scope>
    <source>
        <strain evidence="2">CGMCC 1.3685</strain>
    </source>
</reference>